<dbReference type="PANTHER" id="PTHR21496">
    <property type="entry name" value="FERREDOXIN-RELATED"/>
    <property type="match status" value="1"/>
</dbReference>
<keyword evidence="7" id="KW-1185">Reference proteome</keyword>
<keyword evidence="3" id="KW-0408">Iron</keyword>
<accession>A0A6B8RIK0</accession>
<dbReference type="PANTHER" id="PTHR21496:SF23">
    <property type="entry name" value="3-PHENYLPROPIONATE_CINNAMIC ACID DIOXYGENASE FERREDOXIN SUBUNIT"/>
    <property type="match status" value="1"/>
</dbReference>
<dbReference type="GO" id="GO:0004497">
    <property type="term" value="F:monooxygenase activity"/>
    <property type="evidence" value="ECO:0007669"/>
    <property type="project" value="UniProtKB-ARBA"/>
</dbReference>
<dbReference type="InterPro" id="IPR017941">
    <property type="entry name" value="Rieske_2Fe-2S"/>
</dbReference>
<dbReference type="GO" id="GO:0051537">
    <property type="term" value="F:2 iron, 2 sulfur cluster binding"/>
    <property type="evidence" value="ECO:0007669"/>
    <property type="project" value="UniProtKB-KW"/>
</dbReference>
<keyword evidence="1" id="KW-0001">2Fe-2S</keyword>
<dbReference type="OrthoDB" id="9795104at2"/>
<dbReference type="GO" id="GO:0016705">
    <property type="term" value="F:oxidoreductase activity, acting on paired donors, with incorporation or reduction of molecular oxygen"/>
    <property type="evidence" value="ECO:0007669"/>
    <property type="project" value="UniProtKB-ARBA"/>
</dbReference>
<evidence type="ECO:0000313" key="7">
    <source>
        <dbReference type="Proteomes" id="UP000426246"/>
    </source>
</evidence>
<dbReference type="RefSeq" id="WP_155700223.1">
    <property type="nucleotide sequence ID" value="NZ_CP034235.1"/>
</dbReference>
<dbReference type="SUPFAM" id="SSF50022">
    <property type="entry name" value="ISP domain"/>
    <property type="match status" value="1"/>
</dbReference>
<dbReference type="InterPro" id="IPR036922">
    <property type="entry name" value="Rieske_2Fe-2S_sf"/>
</dbReference>
<dbReference type="Pfam" id="PF00355">
    <property type="entry name" value="Rieske"/>
    <property type="match status" value="1"/>
</dbReference>
<dbReference type="EMBL" id="CP034235">
    <property type="protein sequence ID" value="QGQ95206.1"/>
    <property type="molecule type" value="Genomic_DNA"/>
</dbReference>
<dbReference type="Proteomes" id="UP000426246">
    <property type="component" value="Chromosome"/>
</dbReference>
<dbReference type="AlphaFoldDB" id="A0A6B8RIK0"/>
<sequence>MTTHFVAHVDQIEEGKPIIIEVQGRSVGVYSINGEYYALHNYCPHAGAPICKGLVVGTALPSEVYEYEFGRLGEIVRCPWHGWEFEIKTGLALHDPNVRVKSYPVVVENGEIGVVF</sequence>
<organism evidence="6 7">
    <name type="scientific">Paenibacillus psychroresistens</name>
    <dbReference type="NCBI Taxonomy" id="1778678"/>
    <lineage>
        <taxon>Bacteria</taxon>
        <taxon>Bacillati</taxon>
        <taxon>Bacillota</taxon>
        <taxon>Bacilli</taxon>
        <taxon>Bacillales</taxon>
        <taxon>Paenibacillaceae</taxon>
        <taxon>Paenibacillus</taxon>
    </lineage>
</organism>
<keyword evidence="4" id="KW-0411">Iron-sulfur</keyword>
<evidence type="ECO:0000256" key="4">
    <source>
        <dbReference type="ARBA" id="ARBA00023014"/>
    </source>
</evidence>
<reference evidence="7" key="1">
    <citation type="submission" date="2018-11" db="EMBL/GenBank/DDBJ databases">
        <title>Complete genome sequence of Paenibacillus sp. ML311-T8.</title>
        <authorList>
            <person name="Nam Y.-D."/>
            <person name="Kang J."/>
            <person name="Chung W.-H."/>
            <person name="Park Y.S."/>
        </authorList>
    </citation>
    <scope>NUCLEOTIDE SEQUENCE [LARGE SCALE GENOMIC DNA]</scope>
    <source>
        <strain evidence="7">ML311-T8</strain>
    </source>
</reference>
<protein>
    <submittedName>
        <fullName evidence="6">Rieske (2Fe-2S) protein</fullName>
    </submittedName>
</protein>
<evidence type="ECO:0000259" key="5">
    <source>
        <dbReference type="PROSITE" id="PS51296"/>
    </source>
</evidence>
<gene>
    <name evidence="6" type="ORF">EHS13_10060</name>
</gene>
<dbReference type="KEGG" id="ppsc:EHS13_10060"/>
<feature type="domain" description="Rieske" evidence="5">
    <location>
        <begin position="4"/>
        <end position="114"/>
    </location>
</feature>
<proteinExistence type="predicted"/>
<evidence type="ECO:0000313" key="6">
    <source>
        <dbReference type="EMBL" id="QGQ95206.1"/>
    </source>
</evidence>
<dbReference type="GO" id="GO:0046872">
    <property type="term" value="F:metal ion binding"/>
    <property type="evidence" value="ECO:0007669"/>
    <property type="project" value="UniProtKB-KW"/>
</dbReference>
<dbReference type="Gene3D" id="2.102.10.10">
    <property type="entry name" value="Rieske [2Fe-2S] iron-sulphur domain"/>
    <property type="match status" value="1"/>
</dbReference>
<evidence type="ECO:0000256" key="1">
    <source>
        <dbReference type="ARBA" id="ARBA00022714"/>
    </source>
</evidence>
<dbReference type="PROSITE" id="PS51296">
    <property type="entry name" value="RIESKE"/>
    <property type="match status" value="1"/>
</dbReference>
<keyword evidence="2" id="KW-0479">Metal-binding</keyword>
<evidence type="ECO:0000256" key="3">
    <source>
        <dbReference type="ARBA" id="ARBA00023004"/>
    </source>
</evidence>
<name>A0A6B8RIK0_9BACL</name>
<evidence type="ECO:0000256" key="2">
    <source>
        <dbReference type="ARBA" id="ARBA00022723"/>
    </source>
</evidence>